<dbReference type="Proteomes" id="UP000321947">
    <property type="component" value="Unassembled WGS sequence"/>
</dbReference>
<evidence type="ECO:0000313" key="2">
    <source>
        <dbReference type="EMBL" id="TYK27461.1"/>
    </source>
</evidence>
<protein>
    <submittedName>
        <fullName evidence="1">Uncharacterized protein</fullName>
    </submittedName>
</protein>
<name>A0A5A7UU54_CUCMM</name>
<organism evidence="1 3">
    <name type="scientific">Cucumis melo var. makuwa</name>
    <name type="common">Oriental melon</name>
    <dbReference type="NCBI Taxonomy" id="1194695"/>
    <lineage>
        <taxon>Eukaryota</taxon>
        <taxon>Viridiplantae</taxon>
        <taxon>Streptophyta</taxon>
        <taxon>Embryophyta</taxon>
        <taxon>Tracheophyta</taxon>
        <taxon>Spermatophyta</taxon>
        <taxon>Magnoliopsida</taxon>
        <taxon>eudicotyledons</taxon>
        <taxon>Gunneridae</taxon>
        <taxon>Pentapetalae</taxon>
        <taxon>rosids</taxon>
        <taxon>fabids</taxon>
        <taxon>Cucurbitales</taxon>
        <taxon>Cucurbitaceae</taxon>
        <taxon>Benincaseae</taxon>
        <taxon>Cucumis</taxon>
    </lineage>
</organism>
<sequence>MITIYACNRSKSLTLIVLVQRSRKNLQSSVTAVSTFFGVQALQETGVLLTHYNVGESEKNVQKGYVDVLSGVEPHVKRSESEEVFPTHDQNNVGNASPDVVFPDEVYSIEDTSPDAIFGDEITSIERSSASFLSTHIVASKIVSFDVFVHPIPTFRCVRNFFLYMSWNYLHSLSCGPSAWVPNQSLLSSLVIYPTPNRISHPQRVADYPLE</sequence>
<proteinExistence type="predicted"/>
<evidence type="ECO:0000313" key="1">
    <source>
        <dbReference type="EMBL" id="KAA0057676.1"/>
    </source>
</evidence>
<dbReference type="EMBL" id="SSTE01006881">
    <property type="protein sequence ID" value="KAA0057676.1"/>
    <property type="molecule type" value="Genomic_DNA"/>
</dbReference>
<evidence type="ECO:0000313" key="4">
    <source>
        <dbReference type="Proteomes" id="UP000321947"/>
    </source>
</evidence>
<dbReference type="Proteomes" id="UP000321393">
    <property type="component" value="Unassembled WGS sequence"/>
</dbReference>
<dbReference type="EMBL" id="SSTD01002719">
    <property type="protein sequence ID" value="TYK27461.1"/>
    <property type="molecule type" value="Genomic_DNA"/>
</dbReference>
<comment type="caution">
    <text evidence="1">The sequence shown here is derived from an EMBL/GenBank/DDBJ whole genome shotgun (WGS) entry which is preliminary data.</text>
</comment>
<dbReference type="AlphaFoldDB" id="A0A5A7UU54"/>
<evidence type="ECO:0000313" key="3">
    <source>
        <dbReference type="Proteomes" id="UP000321393"/>
    </source>
</evidence>
<gene>
    <name evidence="2" type="ORF">E5676_scaffold970G00100</name>
    <name evidence="1" type="ORF">E6C27_scaffold126G00250</name>
</gene>
<reference evidence="3 4" key="1">
    <citation type="submission" date="2019-08" db="EMBL/GenBank/DDBJ databases">
        <title>Draft genome sequences of two oriental melons (Cucumis melo L. var makuwa).</title>
        <authorList>
            <person name="Kwon S.-Y."/>
        </authorList>
    </citation>
    <scope>NUCLEOTIDE SEQUENCE [LARGE SCALE GENOMIC DNA]</scope>
    <source>
        <strain evidence="4">cv. Chang Bougi</strain>
        <strain evidence="3">cv. SW 3</strain>
        <tissue evidence="1">Leaf</tissue>
    </source>
</reference>
<accession>A0A5A7UU54</accession>